<dbReference type="AlphaFoldDB" id="A0A238H805"/>
<dbReference type="SUPFAM" id="SSF53756">
    <property type="entry name" value="UDP-Glycosyltransferase/glycogen phosphorylase"/>
    <property type="match status" value="1"/>
</dbReference>
<evidence type="ECO:0000313" key="1">
    <source>
        <dbReference type="EMBL" id="SMG01312.1"/>
    </source>
</evidence>
<dbReference type="Proteomes" id="UP000198460">
    <property type="component" value="Unassembled WGS sequence"/>
</dbReference>
<proteinExistence type="predicted"/>
<reference evidence="1 2" key="1">
    <citation type="submission" date="2017-04" db="EMBL/GenBank/DDBJ databases">
        <authorList>
            <person name="Afonso C.L."/>
            <person name="Miller P.J."/>
            <person name="Scott M.A."/>
            <person name="Spackman E."/>
            <person name="Goraichik I."/>
            <person name="Dimitrov K.M."/>
            <person name="Suarez D.L."/>
            <person name="Swayne D.E."/>
        </authorList>
    </citation>
    <scope>NUCLEOTIDE SEQUENCE [LARGE SCALE GENOMIC DNA]</scope>
    <source>
        <strain evidence="1">LMG 28154</strain>
    </source>
</reference>
<accession>A0A238H805</accession>
<organism evidence="1 2">
    <name type="scientific">Burkholderia singularis</name>
    <dbReference type="NCBI Taxonomy" id="1503053"/>
    <lineage>
        <taxon>Bacteria</taxon>
        <taxon>Pseudomonadati</taxon>
        <taxon>Pseudomonadota</taxon>
        <taxon>Betaproteobacteria</taxon>
        <taxon>Burkholderiales</taxon>
        <taxon>Burkholderiaceae</taxon>
        <taxon>Burkholderia</taxon>
        <taxon>pseudomallei group</taxon>
    </lineage>
</organism>
<dbReference type="Gene3D" id="3.40.50.2000">
    <property type="entry name" value="Glycogen Phosphorylase B"/>
    <property type="match status" value="1"/>
</dbReference>
<dbReference type="EMBL" id="FXAN01000072">
    <property type="protein sequence ID" value="SMG01312.1"/>
    <property type="molecule type" value="Genomic_DNA"/>
</dbReference>
<gene>
    <name evidence="1" type="ORF">BSIN_0528</name>
</gene>
<sequence>MTKKNILVFSLSPPLPANAGGPIYVMNTISPLIDEYNFHLFTIGGEAEKKHINEHRALYDRHFKSVHVEPRATMPAEKRLPGRALHALSHVQHGLPFMDASYYSADAVRNARRIVKEQRIDMLEVHSTHLAFFRKFLPDLPALLVSHNIESDLFPFWIPANVTGWQKYAIESIARISRANAHKVEIENAWSFDAMTFISPDDMNRVTAPVEKHYIPLCFPIKDVDYDAKPHDKLNLLWMGGFWWYPNAEGVMWFVREIFPRLKDSLDRLNICLHFTGAHPPDELKAIHDGEHVHVHGFVPSLDPILADAHLLFVPLLTGGGVRVKILEAMSNGIPVISTRKGCEGLGATDQVDIVIRDDAQAFADAIIELAEHRDRLSDMSRNARNLLASKYNLDECVKTKRMLYDKLTSPARRARTA</sequence>
<dbReference type="CDD" id="cd03801">
    <property type="entry name" value="GT4_PimA-like"/>
    <property type="match status" value="1"/>
</dbReference>
<name>A0A238H805_9BURK</name>
<dbReference type="PANTHER" id="PTHR12526">
    <property type="entry name" value="GLYCOSYLTRANSFERASE"/>
    <property type="match status" value="1"/>
</dbReference>
<evidence type="ECO:0000313" key="2">
    <source>
        <dbReference type="Proteomes" id="UP000198460"/>
    </source>
</evidence>
<dbReference type="GO" id="GO:0016740">
    <property type="term" value="F:transferase activity"/>
    <property type="evidence" value="ECO:0007669"/>
    <property type="project" value="UniProtKB-KW"/>
</dbReference>
<keyword evidence="1" id="KW-0808">Transferase</keyword>
<dbReference type="Pfam" id="PF13692">
    <property type="entry name" value="Glyco_trans_1_4"/>
    <property type="match status" value="1"/>
</dbReference>
<protein>
    <submittedName>
        <fullName evidence="1">Glycosyltransferase</fullName>
    </submittedName>
</protein>